<gene>
    <name evidence="1" type="ORF">S01H1_52174</name>
</gene>
<dbReference type="EMBL" id="BARS01033714">
    <property type="protein sequence ID" value="GAG27766.1"/>
    <property type="molecule type" value="Genomic_DNA"/>
</dbReference>
<proteinExistence type="predicted"/>
<protein>
    <submittedName>
        <fullName evidence="1">Uncharacterized protein</fullName>
    </submittedName>
</protein>
<accession>X0XSA3</accession>
<dbReference type="Gene3D" id="3.50.30.30">
    <property type="match status" value="1"/>
</dbReference>
<name>X0XSA3_9ZZZZ</name>
<dbReference type="AlphaFoldDB" id="X0XSA3"/>
<dbReference type="Gene3D" id="3.40.630.10">
    <property type="entry name" value="Zn peptidases"/>
    <property type="match status" value="1"/>
</dbReference>
<comment type="caution">
    <text evidence="1">The sequence shown here is derived from an EMBL/GenBank/DDBJ whole genome shotgun (WGS) entry which is preliminary data.</text>
</comment>
<feature type="non-terminal residue" evidence="1">
    <location>
        <position position="123"/>
    </location>
</feature>
<reference evidence="1" key="1">
    <citation type="journal article" date="2014" name="Front. Microbiol.">
        <title>High frequency of phylogenetically diverse reductive dehalogenase-homologous genes in deep subseafloor sedimentary metagenomes.</title>
        <authorList>
            <person name="Kawai M."/>
            <person name="Futagami T."/>
            <person name="Toyoda A."/>
            <person name="Takaki Y."/>
            <person name="Nishi S."/>
            <person name="Hori S."/>
            <person name="Arai W."/>
            <person name="Tsubouchi T."/>
            <person name="Morono Y."/>
            <person name="Uchiyama I."/>
            <person name="Ito T."/>
            <person name="Fujiyama A."/>
            <person name="Inagaki F."/>
            <person name="Takami H."/>
        </authorList>
    </citation>
    <scope>NUCLEOTIDE SEQUENCE</scope>
    <source>
        <strain evidence="1">Expedition CK06-06</strain>
    </source>
</reference>
<evidence type="ECO:0000313" key="1">
    <source>
        <dbReference type="EMBL" id="GAG27766.1"/>
    </source>
</evidence>
<organism evidence="1">
    <name type="scientific">marine sediment metagenome</name>
    <dbReference type="NCBI Taxonomy" id="412755"/>
    <lineage>
        <taxon>unclassified sequences</taxon>
        <taxon>metagenomes</taxon>
        <taxon>ecological metagenomes</taxon>
    </lineage>
</organism>
<sequence length="123" mass="13909">MRPELIPHDDEIYGWIEEVFRQGVRRPGYAADRWTEDFTQVRFEALGLENVRREPIRLPVWEPESWSLVIACADGPRTEVPCYPLPHTAPGDIEGELVDLTDGAQSVGGAIAVDFLSMQALRF</sequence>